<dbReference type="RefSeq" id="XP_024868576.1">
    <property type="nucleotide sequence ID" value="XM_025012808.1"/>
</dbReference>
<dbReference type="PANTHER" id="PTHR13318">
    <property type="entry name" value="PARTNER OF PAIRED, ISOFORM B-RELATED"/>
    <property type="match status" value="1"/>
</dbReference>
<evidence type="ECO:0000313" key="1">
    <source>
        <dbReference type="Proteomes" id="UP000504618"/>
    </source>
</evidence>
<organism evidence="1 2">
    <name type="scientific">Temnothorax curvispinosus</name>
    <dbReference type="NCBI Taxonomy" id="300111"/>
    <lineage>
        <taxon>Eukaryota</taxon>
        <taxon>Metazoa</taxon>
        <taxon>Ecdysozoa</taxon>
        <taxon>Arthropoda</taxon>
        <taxon>Hexapoda</taxon>
        <taxon>Insecta</taxon>
        <taxon>Pterygota</taxon>
        <taxon>Neoptera</taxon>
        <taxon>Endopterygota</taxon>
        <taxon>Hymenoptera</taxon>
        <taxon>Apocrita</taxon>
        <taxon>Aculeata</taxon>
        <taxon>Formicoidea</taxon>
        <taxon>Formicidae</taxon>
        <taxon>Myrmicinae</taxon>
        <taxon>Temnothorax</taxon>
    </lineage>
</organism>
<protein>
    <submittedName>
        <fullName evidence="2">F-box protein At1g47056-like</fullName>
    </submittedName>
</protein>
<keyword evidence="1" id="KW-1185">Reference proteome</keyword>
<sequence>MNEVNNWRFDILTRDPLLYTRLNMRYISSDKYMCDIFCYFTLRCKYLQQLDLTGCNFDVNDFVNFLDNCGRRLTHLRLSDCNDGECLNPVLLKTSETCKNLKELVLSDSGIDDEGFSYLEGLNNLEHLNLYYTGITTERLCKILQNNQRIRQLSASFKDARRLTSEGINALANCKNLQKVEFDLYGYPADNESLFRLLSSYQNLQEVLLFGGVLTDHQLELLAQCKNLKKLQLFNVELDIPDNCSVILKQCPKLQEISFIFCNINQLLDDAREASTVMLVLRVTVPDGAIILLKGCGEYVELSTRVEHDDVQEVVHGGKCCGAKEHCKRLHDVEYLVHGRGRDRSLPEAGF</sequence>
<dbReference type="SUPFAM" id="SSF52047">
    <property type="entry name" value="RNI-like"/>
    <property type="match status" value="1"/>
</dbReference>
<reference evidence="2" key="1">
    <citation type="submission" date="2025-08" db="UniProtKB">
        <authorList>
            <consortium name="RefSeq"/>
        </authorList>
    </citation>
    <scope>IDENTIFICATION</scope>
    <source>
        <tissue evidence="2">Whole body</tissue>
    </source>
</reference>
<dbReference type="GO" id="GO:0019005">
    <property type="term" value="C:SCF ubiquitin ligase complex"/>
    <property type="evidence" value="ECO:0007669"/>
    <property type="project" value="TreeGrafter"/>
</dbReference>
<dbReference type="GeneID" id="112452533"/>
<dbReference type="GO" id="GO:0031146">
    <property type="term" value="P:SCF-dependent proteasomal ubiquitin-dependent protein catabolic process"/>
    <property type="evidence" value="ECO:0007669"/>
    <property type="project" value="TreeGrafter"/>
</dbReference>
<gene>
    <name evidence="2" type="primary">LOC112452533</name>
</gene>
<accession>A0A6J1PGS3</accession>
<dbReference type="InterPro" id="IPR032675">
    <property type="entry name" value="LRR_dom_sf"/>
</dbReference>
<dbReference type="Gene3D" id="3.80.10.10">
    <property type="entry name" value="Ribonuclease Inhibitor"/>
    <property type="match status" value="1"/>
</dbReference>
<name>A0A6J1PGS3_9HYME</name>
<dbReference type="AlphaFoldDB" id="A0A6J1PGS3"/>
<dbReference type="Proteomes" id="UP000504618">
    <property type="component" value="Unplaced"/>
</dbReference>
<proteinExistence type="predicted"/>
<evidence type="ECO:0000313" key="2">
    <source>
        <dbReference type="RefSeq" id="XP_024868576.1"/>
    </source>
</evidence>
<dbReference type="PANTHER" id="PTHR13318:SF105">
    <property type="entry name" value="F-BOX_LRR-REPEAT PROTEIN 3"/>
    <property type="match status" value="1"/>
</dbReference>
<dbReference type="OrthoDB" id="6333295at2759"/>